<evidence type="ECO:0000313" key="1">
    <source>
        <dbReference type="EMBL" id="MBE8590756.1"/>
    </source>
</evidence>
<name>A0ABR9SPD6_9PSED</name>
<protein>
    <submittedName>
        <fullName evidence="1">Uncharacterized protein</fullName>
    </submittedName>
</protein>
<organism evidence="1 2">
    <name type="scientific">Pseudomonas cyclaminis</name>
    <dbReference type="NCBI Taxonomy" id="2781239"/>
    <lineage>
        <taxon>Bacteria</taxon>
        <taxon>Pseudomonadati</taxon>
        <taxon>Pseudomonadota</taxon>
        <taxon>Gammaproteobacteria</taxon>
        <taxon>Pseudomonadales</taxon>
        <taxon>Pseudomonadaceae</taxon>
        <taxon>Pseudomonas</taxon>
    </lineage>
</organism>
<keyword evidence="2" id="KW-1185">Reference proteome</keyword>
<sequence>MSPVMRCKMVCHEVAHVRHANQDRDDPLCDVRFGAVCALPKDPPGENAVFGKFTPVAEYKAKIVKSVADKLEPGKAYYLDFTLAD</sequence>
<dbReference type="Proteomes" id="UP000613075">
    <property type="component" value="Unassembled WGS sequence"/>
</dbReference>
<evidence type="ECO:0000313" key="2">
    <source>
        <dbReference type="Proteomes" id="UP000613075"/>
    </source>
</evidence>
<proteinExistence type="predicted"/>
<dbReference type="RefSeq" id="WP_193861883.1">
    <property type="nucleotide sequence ID" value="NZ_JADDUM010000041.1"/>
</dbReference>
<accession>A0ABR9SPD6</accession>
<reference evidence="1 2" key="1">
    <citation type="submission" date="2020-10" db="EMBL/GenBank/DDBJ databases">
        <title>The draft genomes of Cyclamen pathogen Pseudomonas sp.</title>
        <authorList>
            <person name="Fujikawa T."/>
            <person name="Sawada H."/>
        </authorList>
    </citation>
    <scope>NUCLEOTIDE SEQUENCE [LARGE SCALE GENOMIC DNA]</scope>
    <source>
        <strain evidence="1 2">MAFF 301449</strain>
    </source>
</reference>
<comment type="caution">
    <text evidence="1">The sequence shown here is derived from an EMBL/GenBank/DDBJ whole genome shotgun (WGS) entry which is preliminary data.</text>
</comment>
<dbReference type="EMBL" id="JADDUM010000041">
    <property type="protein sequence ID" value="MBE8590756.1"/>
    <property type="molecule type" value="Genomic_DNA"/>
</dbReference>
<gene>
    <name evidence="1" type="ORF">IQK56_07325</name>
</gene>